<dbReference type="InterPro" id="IPR036936">
    <property type="entry name" value="CRIB_dom_sf"/>
</dbReference>
<feature type="region of interest" description="Disordered" evidence="1">
    <location>
        <begin position="324"/>
        <end position="522"/>
    </location>
</feature>
<evidence type="ECO:0000259" key="2">
    <source>
        <dbReference type="PROSITE" id="PS50108"/>
    </source>
</evidence>
<evidence type="ECO:0000313" key="3">
    <source>
        <dbReference type="EMBL" id="PWN90323.1"/>
    </source>
</evidence>
<dbReference type="InParanoid" id="A0A316YQL1"/>
<name>A0A316YQL1_9BASI</name>
<dbReference type="RefSeq" id="XP_025377521.1">
    <property type="nucleotide sequence ID" value="XM_025521650.1"/>
</dbReference>
<dbReference type="EMBL" id="KZ819636">
    <property type="protein sequence ID" value="PWN90323.1"/>
    <property type="molecule type" value="Genomic_DNA"/>
</dbReference>
<feature type="compositionally biased region" description="Low complexity" evidence="1">
    <location>
        <begin position="35"/>
        <end position="46"/>
    </location>
</feature>
<evidence type="ECO:0000313" key="4">
    <source>
        <dbReference type="Proteomes" id="UP000245768"/>
    </source>
</evidence>
<feature type="compositionally biased region" description="Basic and acidic residues" evidence="1">
    <location>
        <begin position="333"/>
        <end position="361"/>
    </location>
</feature>
<dbReference type="OrthoDB" id="3357299at2759"/>
<organism evidence="3 4">
    <name type="scientific">Acaromyces ingoldii</name>
    <dbReference type="NCBI Taxonomy" id="215250"/>
    <lineage>
        <taxon>Eukaryota</taxon>
        <taxon>Fungi</taxon>
        <taxon>Dikarya</taxon>
        <taxon>Basidiomycota</taxon>
        <taxon>Ustilaginomycotina</taxon>
        <taxon>Exobasidiomycetes</taxon>
        <taxon>Exobasidiales</taxon>
        <taxon>Cryptobasidiaceae</taxon>
        <taxon>Acaromyces</taxon>
    </lineage>
</organism>
<feature type="domain" description="CRIB" evidence="2">
    <location>
        <begin position="274"/>
        <end position="287"/>
    </location>
</feature>
<feature type="compositionally biased region" description="Low complexity" evidence="1">
    <location>
        <begin position="439"/>
        <end position="451"/>
    </location>
</feature>
<dbReference type="PROSITE" id="PS50108">
    <property type="entry name" value="CRIB"/>
    <property type="match status" value="1"/>
</dbReference>
<reference evidence="3 4" key="1">
    <citation type="journal article" date="2018" name="Mol. Biol. Evol.">
        <title>Broad Genomic Sampling Reveals a Smut Pathogenic Ancestry of the Fungal Clade Ustilaginomycotina.</title>
        <authorList>
            <person name="Kijpornyongpan T."/>
            <person name="Mondo S.J."/>
            <person name="Barry K."/>
            <person name="Sandor L."/>
            <person name="Lee J."/>
            <person name="Lipzen A."/>
            <person name="Pangilinan J."/>
            <person name="LaButti K."/>
            <person name="Hainaut M."/>
            <person name="Henrissat B."/>
            <person name="Grigoriev I.V."/>
            <person name="Spatafora J.W."/>
            <person name="Aime M.C."/>
        </authorList>
    </citation>
    <scope>NUCLEOTIDE SEQUENCE [LARGE SCALE GENOMIC DNA]</scope>
    <source>
        <strain evidence="3 4">MCA 4198</strain>
    </source>
</reference>
<feature type="compositionally biased region" description="Low complexity" evidence="1">
    <location>
        <begin position="487"/>
        <end position="498"/>
    </location>
</feature>
<feature type="compositionally biased region" description="Acidic residues" evidence="1">
    <location>
        <begin position="177"/>
        <end position="186"/>
    </location>
</feature>
<evidence type="ECO:0000256" key="1">
    <source>
        <dbReference type="SAM" id="MobiDB-lite"/>
    </source>
</evidence>
<feature type="compositionally biased region" description="Polar residues" evidence="1">
    <location>
        <begin position="78"/>
        <end position="97"/>
    </location>
</feature>
<dbReference type="GeneID" id="37043566"/>
<feature type="compositionally biased region" description="Pro residues" evidence="1">
    <location>
        <begin position="376"/>
        <end position="386"/>
    </location>
</feature>
<accession>A0A316YQL1</accession>
<dbReference type="Gene3D" id="3.90.810.10">
    <property type="entry name" value="CRIB domain"/>
    <property type="match status" value="1"/>
</dbReference>
<protein>
    <recommendedName>
        <fullName evidence="2">CRIB domain-containing protein</fullName>
    </recommendedName>
</protein>
<feature type="compositionally biased region" description="Polar residues" evidence="1">
    <location>
        <begin position="146"/>
        <end position="161"/>
    </location>
</feature>
<dbReference type="InterPro" id="IPR000095">
    <property type="entry name" value="CRIB_dom"/>
</dbReference>
<dbReference type="Proteomes" id="UP000245768">
    <property type="component" value="Unassembled WGS sequence"/>
</dbReference>
<feature type="compositionally biased region" description="Low complexity" evidence="1">
    <location>
        <begin position="130"/>
        <end position="145"/>
    </location>
</feature>
<sequence length="602" mass="64087">MPAPLSCKSATAYDSLPRQHNAKRTSSALHKLQSSKKSQQQQQQQQHTANDSLGEFGLEAPLSSATPRPSHDGPQGITRPSSSQGFASPRSHSSSNVHQRKRTSSMIPNRGVGVGGRSRANRKVSSGVASSDLPLVSSDLDQSSSNGPQQYQYGVVGSSSRAAAFHGADQRPRKFDDDDDNEDDEDAGYRSDDVSIRPIGGPLAANNHRPSSPTPLAHRPLSPVSPKPAARGPIASSSPKKKRADAEGAAVSSPRPPAPSPGPARKRVVTKAMIGKPTNFQHTGHIGAGAYGAATAMGSDPKAARELQLQLSEVAAALNFGDELGSSMPVKAGKGEESGTKEIEEVRDPVVEHEVKTRARSDATLIEDVATGEEAPSPPSPTPPATPRKETPAITRVAVPTLDDEEEEQLLPAAEQKAVVIEEVRSKEPSSASTLVLDRTPSSASGVSRSSSTRRKPVSVPNKLAALYDEFKQEEPFSLPQPPPSQNLPSSKQQQQQPQPQPQPQPAPLAKAKGLSPLIEDEEEMRKLTYRLNGKRMVPGPGGDYITDTAHGRWDKAMTEITRALKSQGLEESGADYNDDEDLAEGLRRADDVLGRLNDGVL</sequence>
<gene>
    <name evidence="3" type="ORF">FA10DRAFT_266813</name>
</gene>
<proteinExistence type="predicted"/>
<keyword evidence="4" id="KW-1185">Reference proteome</keyword>
<feature type="region of interest" description="Disordered" evidence="1">
    <location>
        <begin position="1"/>
        <end position="266"/>
    </location>
</feature>
<dbReference type="AlphaFoldDB" id="A0A316YQL1"/>